<feature type="transmembrane region" description="Helical" evidence="7">
    <location>
        <begin position="1049"/>
        <end position="1070"/>
    </location>
</feature>
<dbReference type="InterPro" id="IPR004869">
    <property type="entry name" value="MMPL_dom"/>
</dbReference>
<evidence type="ECO:0000256" key="7">
    <source>
        <dbReference type="SAM" id="Phobius"/>
    </source>
</evidence>
<dbReference type="PROSITE" id="PS50156">
    <property type="entry name" value="SSD"/>
    <property type="match status" value="2"/>
</dbReference>
<feature type="transmembrane region" description="Helical" evidence="7">
    <location>
        <begin position="1018"/>
        <end position="1037"/>
    </location>
</feature>
<feature type="transmembrane region" description="Helical" evidence="7">
    <location>
        <begin position="478"/>
        <end position="502"/>
    </location>
</feature>
<evidence type="ECO:0000313" key="10">
    <source>
        <dbReference type="EMBL" id="TWU58607.1"/>
    </source>
</evidence>
<dbReference type="Pfam" id="PF03176">
    <property type="entry name" value="MMPL"/>
    <property type="match status" value="2"/>
</dbReference>
<evidence type="ECO:0000256" key="1">
    <source>
        <dbReference type="ARBA" id="ARBA00004651"/>
    </source>
</evidence>
<organism evidence="10 11">
    <name type="scientific">Rubripirellula tenax</name>
    <dbReference type="NCBI Taxonomy" id="2528015"/>
    <lineage>
        <taxon>Bacteria</taxon>
        <taxon>Pseudomonadati</taxon>
        <taxon>Planctomycetota</taxon>
        <taxon>Planctomycetia</taxon>
        <taxon>Pirellulales</taxon>
        <taxon>Pirellulaceae</taxon>
        <taxon>Rubripirellula</taxon>
    </lineage>
</organism>
<keyword evidence="8" id="KW-0732">Signal</keyword>
<feature type="transmembrane region" description="Helical" evidence="7">
    <location>
        <begin position="522"/>
        <end position="545"/>
    </location>
</feature>
<keyword evidence="11" id="KW-1185">Reference proteome</keyword>
<feature type="transmembrane region" description="Helical" evidence="7">
    <location>
        <begin position="974"/>
        <end position="997"/>
    </location>
</feature>
<evidence type="ECO:0000256" key="4">
    <source>
        <dbReference type="ARBA" id="ARBA00022989"/>
    </source>
</evidence>
<proteinExistence type="predicted"/>
<dbReference type="SUPFAM" id="SSF82866">
    <property type="entry name" value="Multidrug efflux transporter AcrB transmembrane domain"/>
    <property type="match status" value="2"/>
</dbReference>
<dbReference type="PANTHER" id="PTHR33406">
    <property type="entry name" value="MEMBRANE PROTEIN MJ1562-RELATED"/>
    <property type="match status" value="1"/>
</dbReference>
<accession>A0A5C6FD76</accession>
<evidence type="ECO:0000256" key="2">
    <source>
        <dbReference type="ARBA" id="ARBA00022475"/>
    </source>
</evidence>
<feature type="region of interest" description="Disordered" evidence="6">
    <location>
        <begin position="1182"/>
        <end position="1220"/>
    </location>
</feature>
<dbReference type="Gene3D" id="1.20.1640.10">
    <property type="entry name" value="Multidrug efflux transporter AcrB transmembrane domain"/>
    <property type="match status" value="2"/>
</dbReference>
<dbReference type="InterPro" id="IPR050545">
    <property type="entry name" value="Mycobact_MmpL"/>
</dbReference>
<keyword evidence="2" id="KW-1003">Cell membrane</keyword>
<dbReference type="EMBL" id="SJPW01000002">
    <property type="protein sequence ID" value="TWU58607.1"/>
    <property type="molecule type" value="Genomic_DNA"/>
</dbReference>
<keyword evidence="5 7" id="KW-0472">Membrane</keyword>
<dbReference type="AlphaFoldDB" id="A0A5C6FD76"/>
<gene>
    <name evidence="10" type="ORF">Poly51_13860</name>
</gene>
<evidence type="ECO:0000256" key="5">
    <source>
        <dbReference type="ARBA" id="ARBA00023136"/>
    </source>
</evidence>
<feature type="transmembrane region" description="Helical" evidence="7">
    <location>
        <begin position="426"/>
        <end position="445"/>
    </location>
</feature>
<feature type="transmembrane region" description="Helical" evidence="7">
    <location>
        <begin position="1120"/>
        <end position="1144"/>
    </location>
</feature>
<evidence type="ECO:0000256" key="8">
    <source>
        <dbReference type="SAM" id="SignalP"/>
    </source>
</evidence>
<comment type="subcellular location">
    <subcellularLocation>
        <location evidence="1">Cell membrane</location>
        <topology evidence="1">Multi-pass membrane protein</topology>
    </subcellularLocation>
</comment>
<evidence type="ECO:0000256" key="3">
    <source>
        <dbReference type="ARBA" id="ARBA00022692"/>
    </source>
</evidence>
<reference evidence="10 11" key="1">
    <citation type="submission" date="2019-02" db="EMBL/GenBank/DDBJ databases">
        <title>Deep-cultivation of Planctomycetes and their phenomic and genomic characterization uncovers novel biology.</title>
        <authorList>
            <person name="Wiegand S."/>
            <person name="Jogler M."/>
            <person name="Boedeker C."/>
            <person name="Pinto D."/>
            <person name="Vollmers J."/>
            <person name="Rivas-Marin E."/>
            <person name="Kohn T."/>
            <person name="Peeters S.H."/>
            <person name="Heuer A."/>
            <person name="Rast P."/>
            <person name="Oberbeckmann S."/>
            <person name="Bunk B."/>
            <person name="Jeske O."/>
            <person name="Meyerdierks A."/>
            <person name="Storesund J.E."/>
            <person name="Kallscheuer N."/>
            <person name="Luecker S."/>
            <person name="Lage O.M."/>
            <person name="Pohl T."/>
            <person name="Merkel B.J."/>
            <person name="Hornburger P."/>
            <person name="Mueller R.-W."/>
            <person name="Bruemmer F."/>
            <person name="Labrenz M."/>
            <person name="Spormann A.M."/>
            <person name="Op Den Camp H."/>
            <person name="Overmann J."/>
            <person name="Amann R."/>
            <person name="Jetten M.S.M."/>
            <person name="Mascher T."/>
            <person name="Medema M.H."/>
            <person name="Devos D.P."/>
            <person name="Kaster A.-K."/>
            <person name="Ovreas L."/>
            <person name="Rohde M."/>
            <person name="Galperin M.Y."/>
            <person name="Jogler C."/>
        </authorList>
    </citation>
    <scope>NUCLEOTIDE SEQUENCE [LARGE SCALE GENOMIC DNA]</scope>
    <source>
        <strain evidence="10 11">Poly51</strain>
    </source>
</reference>
<feature type="transmembrane region" description="Helical" evidence="7">
    <location>
        <begin position="452"/>
        <end position="472"/>
    </location>
</feature>
<feature type="transmembrane region" description="Helical" evidence="7">
    <location>
        <begin position="615"/>
        <end position="634"/>
    </location>
</feature>
<feature type="transmembrane region" description="Helical" evidence="7">
    <location>
        <begin position="551"/>
        <end position="570"/>
    </location>
</feature>
<evidence type="ECO:0000259" key="9">
    <source>
        <dbReference type="PROSITE" id="PS50156"/>
    </source>
</evidence>
<name>A0A5C6FD76_9BACT</name>
<evidence type="ECO:0000313" key="11">
    <source>
        <dbReference type="Proteomes" id="UP000318288"/>
    </source>
</evidence>
<dbReference type="GO" id="GO:0005886">
    <property type="term" value="C:plasma membrane"/>
    <property type="evidence" value="ECO:0007669"/>
    <property type="project" value="UniProtKB-SubCell"/>
</dbReference>
<feature type="domain" description="SSD" evidence="9">
    <location>
        <begin position="460"/>
        <end position="576"/>
    </location>
</feature>
<feature type="domain" description="SSD" evidence="9">
    <location>
        <begin position="1010"/>
        <end position="1145"/>
    </location>
</feature>
<protein>
    <submittedName>
        <fullName evidence="10">MMPL family protein</fullName>
    </submittedName>
</protein>
<sequence length="1220" mass="133013" precursor="true">MPYALMILAAFFFCLPAAFRAARLSLNEKENNVKDWLPSDFPETAELEWFAQHFAGESFVLATWEGCTVEDQRLTLLASKLLHESEAYDPSSDYPPELAATFRRAKAVGNELGLLQGENDHFDWGGKKEKWLTTPTGQWYYVTPDGKLFRWEESMTGPAGLDRSIKRSRGSFELSGTFVTAFGEAPSDRPDSRMVNPIYNDLSLLTATLFHSVQTGESIVAELASEGGPLWPIDLTDEERRGAVAKRLAIERLTGTLFAPAVPTQFSWTPDAFRAALPETRRSEFPADFDALATATLDSHLQRHFGGSLDQLQSATDTQKTEAWYAVWDAIDVEPPHRLTCVLVTLTDLAKDNLVYAIGRGVLGQPRGRLLTLAADSGLTPSLPPSLAPPPFNVAPPETIGGAPALRMGGPPVDNMAIDEEGSVTLVRLVGYSVLVGIFLSYLCFRSIKITLMIFIVGGSSAMLSMAMVWWTGGKVDAILLSMPSLVYVLGLSGAIHVVNYYRDEVRSRGPQGAAGRALRHAVIPCTLASLTTAIGLVSLVTSNLAPISNFGLYAAIGVMSTLGILFSYLPAALQTFAPAVSDGKANDQDELAPESAISQWWANFGRHVTNHHRIVTVGCLVVLFACAMGMRHIKTSVQLLKLFDADSRIIHDYAWLEENFGKLVPMELVVRIPPSIQSEHERTVSVKTGETVEPLDILQRVETVSRIRSVVHRTLGEPGMGIVGQATSADTFLPPLPAPSNKYSAVRAKFNRDLLAAGDTLRDNDYLKLEKRGVYADSELWRISLRVAAISDVDYGQFISTLRTAVEPVLRAYDTRDAVMRALEKSDSKGPVLVVGANRPKSLAMTKLVSDDHTEILTRNTFVATLGELLDGEPIKTSTWIDFTDEQAKEYLASDRWAKIFDKYETVVWLGGEGLTPEDFAAAKNFINADAIQNRAVLSAIAAEQIPDVDGSGAIQVIYTGVIPVVYKAQRTLLVSLADSIGLAFVLIWIVMVMLLNPGRAPYGWFTGRNLGNGMMAGIIAMIPNVFPVLTVFGLMCHFDIEIDIGTMMTASVAMGVAVDDTIHFLSWFRDNLDRGLSRVEAIIETYRRVGPAMTQTTFVGGLGLFVFALSTFTPTQRFGTLMLVMLGAALIGDLVMLPALLAGPLGRFFKPRLGADGQPLKSAASELPMPVDEEARVDAVYSNNPVEGVPRLDRHETASGSTPLKSHLPSDRDSAGRH</sequence>
<keyword evidence="4 7" id="KW-1133">Transmembrane helix</keyword>
<feature type="signal peptide" evidence="8">
    <location>
        <begin position="1"/>
        <end position="21"/>
    </location>
</feature>
<dbReference type="Proteomes" id="UP000318288">
    <property type="component" value="Unassembled WGS sequence"/>
</dbReference>
<feature type="compositionally biased region" description="Basic and acidic residues" evidence="6">
    <location>
        <begin position="1210"/>
        <end position="1220"/>
    </location>
</feature>
<dbReference type="PANTHER" id="PTHR33406:SF12">
    <property type="entry name" value="BLR2997 PROTEIN"/>
    <property type="match status" value="1"/>
</dbReference>
<evidence type="ECO:0000256" key="6">
    <source>
        <dbReference type="SAM" id="MobiDB-lite"/>
    </source>
</evidence>
<feature type="chain" id="PRO_5022714135" evidence="8">
    <location>
        <begin position="22"/>
        <end position="1220"/>
    </location>
</feature>
<dbReference type="InterPro" id="IPR000731">
    <property type="entry name" value="SSD"/>
</dbReference>
<feature type="transmembrane region" description="Helical" evidence="7">
    <location>
        <begin position="1091"/>
        <end position="1114"/>
    </location>
</feature>
<keyword evidence="3 7" id="KW-0812">Transmembrane</keyword>
<comment type="caution">
    <text evidence="10">The sequence shown here is derived from an EMBL/GenBank/DDBJ whole genome shotgun (WGS) entry which is preliminary data.</text>
</comment>